<dbReference type="Pfam" id="PF14234">
    <property type="entry name" value="DUF4336"/>
    <property type="match status" value="1"/>
</dbReference>
<dbReference type="RefSeq" id="WP_379480421.1">
    <property type="nucleotide sequence ID" value="NZ_JBHLTL010000001.1"/>
</dbReference>
<dbReference type="InterPro" id="IPR025638">
    <property type="entry name" value="DUF4336"/>
</dbReference>
<protein>
    <submittedName>
        <fullName evidence="1">DUF4336 domain-containing protein</fullName>
    </submittedName>
</protein>
<dbReference type="PANTHER" id="PTHR33835:SF1">
    <property type="entry name" value="METALLO-BETA-LACTAMASE DOMAIN-CONTAINING PROTEIN"/>
    <property type="match status" value="1"/>
</dbReference>
<accession>A0ABV6PGG6</accession>
<dbReference type="SUPFAM" id="SSF56281">
    <property type="entry name" value="Metallo-hydrolase/oxidoreductase"/>
    <property type="match status" value="1"/>
</dbReference>
<comment type="caution">
    <text evidence="1">The sequence shown here is derived from an EMBL/GenBank/DDBJ whole genome shotgun (WGS) entry which is preliminary data.</text>
</comment>
<gene>
    <name evidence="1" type="ORF">ACFFF7_05855</name>
</gene>
<evidence type="ECO:0000313" key="2">
    <source>
        <dbReference type="Proteomes" id="UP001589943"/>
    </source>
</evidence>
<dbReference type="InterPro" id="IPR036866">
    <property type="entry name" value="RibonucZ/Hydroxyglut_hydro"/>
</dbReference>
<sequence length="235" mass="26610">MLKPLGKNLWFANGGIVSFFGAAYPTRMVVVRLASGRLWIWSPIAPTEALLGAVRSMGEVSHLVSPNKLHYLFLKDWQAKFPAAKTWGTASTIAKCSDIAFSGELGSEPPPEWAGQIDQYHFTNSRFLDEMMFFHRASATAIVADLSQPFSKEFLAGHWPWWLRKVATLSHMQEGWGFPPLDLRLSFRKRASAQRKVQSLINSHPEHVVVAHGEIVRSDGEAYLRRAFTWLDRTW</sequence>
<dbReference type="Proteomes" id="UP001589943">
    <property type="component" value="Unassembled WGS sequence"/>
</dbReference>
<organism evidence="1 2">
    <name type="scientific">Novosphingobium aquiterrae</name>
    <dbReference type="NCBI Taxonomy" id="624388"/>
    <lineage>
        <taxon>Bacteria</taxon>
        <taxon>Pseudomonadati</taxon>
        <taxon>Pseudomonadota</taxon>
        <taxon>Alphaproteobacteria</taxon>
        <taxon>Sphingomonadales</taxon>
        <taxon>Sphingomonadaceae</taxon>
        <taxon>Novosphingobium</taxon>
    </lineage>
</organism>
<proteinExistence type="predicted"/>
<name>A0ABV6PGG6_9SPHN</name>
<dbReference type="EMBL" id="JBHLTL010000001">
    <property type="protein sequence ID" value="MFC0588933.1"/>
    <property type="molecule type" value="Genomic_DNA"/>
</dbReference>
<reference evidence="1 2" key="1">
    <citation type="submission" date="2024-09" db="EMBL/GenBank/DDBJ databases">
        <authorList>
            <person name="Sun Q."/>
            <person name="Mori K."/>
        </authorList>
    </citation>
    <scope>NUCLEOTIDE SEQUENCE [LARGE SCALE GENOMIC DNA]</scope>
    <source>
        <strain evidence="1 2">NCAIM B.02537</strain>
    </source>
</reference>
<evidence type="ECO:0000313" key="1">
    <source>
        <dbReference type="EMBL" id="MFC0588933.1"/>
    </source>
</evidence>
<keyword evidence="2" id="KW-1185">Reference proteome</keyword>
<dbReference type="PANTHER" id="PTHR33835">
    <property type="entry name" value="YALI0C07656P"/>
    <property type="match status" value="1"/>
</dbReference>